<reference evidence="1 2" key="1">
    <citation type="submission" date="2018-11" db="EMBL/GenBank/DDBJ databases">
        <title>Genomic Encyclopedia of Type Strains, Phase IV (KMG-IV): sequencing the most valuable type-strain genomes for metagenomic binning, comparative biology and taxonomic classification.</title>
        <authorList>
            <person name="Goeker M."/>
        </authorList>
    </citation>
    <scope>NUCLEOTIDE SEQUENCE [LARGE SCALE GENOMIC DNA]</scope>
    <source>
        <strain evidence="1 2">DSM 22027</strain>
    </source>
</reference>
<name>A0A3N1UII3_9BACT</name>
<evidence type="ECO:0000313" key="1">
    <source>
        <dbReference type="EMBL" id="ROQ89923.1"/>
    </source>
</evidence>
<evidence type="ECO:0000313" key="2">
    <source>
        <dbReference type="Proteomes" id="UP000276223"/>
    </source>
</evidence>
<keyword evidence="2" id="KW-1185">Reference proteome</keyword>
<dbReference type="Proteomes" id="UP000276223">
    <property type="component" value="Unassembled WGS sequence"/>
</dbReference>
<sequence>MPIARKFGRSSVHAFRCARDRRGSMWSQVDFRRHLTSVRGCPFDIVLACHIHYGFVIFENFQHHLPLTIGRPSLHSDRLDHSFFHHTRPFADQIQRLWLVQSSAGSLYVPITWSLPRKREPTTDGRSRLCLHCPAVVNQPVNPNRVPRKSVGRLAGTDAGWYGGFAGKGRAFQLHWIPALAGMTQRVEDDGGYGDDGDVRR</sequence>
<dbReference type="AlphaFoldDB" id="A0A3N1UII3"/>
<protein>
    <submittedName>
        <fullName evidence="1">Uncharacterized protein</fullName>
    </submittedName>
</protein>
<dbReference type="EMBL" id="RJVA01000016">
    <property type="protein sequence ID" value="ROQ89923.1"/>
    <property type="molecule type" value="Genomic_DNA"/>
</dbReference>
<accession>A0A3N1UII3</accession>
<proteinExistence type="predicted"/>
<organism evidence="1 2">
    <name type="scientific">Desulfosoma caldarium</name>
    <dbReference type="NCBI Taxonomy" id="610254"/>
    <lineage>
        <taxon>Bacteria</taxon>
        <taxon>Pseudomonadati</taxon>
        <taxon>Thermodesulfobacteriota</taxon>
        <taxon>Syntrophobacteria</taxon>
        <taxon>Syntrophobacterales</taxon>
        <taxon>Syntrophobacteraceae</taxon>
        <taxon>Desulfosoma</taxon>
    </lineage>
</organism>
<gene>
    <name evidence="1" type="ORF">EDC27_3046</name>
</gene>
<comment type="caution">
    <text evidence="1">The sequence shown here is derived from an EMBL/GenBank/DDBJ whole genome shotgun (WGS) entry which is preliminary data.</text>
</comment>